<dbReference type="PROSITE" id="PS51677">
    <property type="entry name" value="NODB"/>
    <property type="match status" value="1"/>
</dbReference>
<evidence type="ECO:0000259" key="2">
    <source>
        <dbReference type="PROSITE" id="PS51677"/>
    </source>
</evidence>
<dbReference type="GO" id="GO:0005975">
    <property type="term" value="P:carbohydrate metabolic process"/>
    <property type="evidence" value="ECO:0007669"/>
    <property type="project" value="InterPro"/>
</dbReference>
<gene>
    <name evidence="3" type="ORF">DB32_003563</name>
</gene>
<dbReference type="CDD" id="cd10917">
    <property type="entry name" value="CE4_NodB_like_6s_7s"/>
    <property type="match status" value="1"/>
</dbReference>
<reference evidence="3 4" key="1">
    <citation type="submission" date="2015-03" db="EMBL/GenBank/DDBJ databases">
        <title>Genome assembly of Sandaracinus amylolyticus DSM 53668.</title>
        <authorList>
            <person name="Sharma G."/>
            <person name="Subramanian S."/>
        </authorList>
    </citation>
    <scope>NUCLEOTIDE SEQUENCE [LARGE SCALE GENOMIC DNA]</scope>
    <source>
        <strain evidence="3 4">DSM 53668</strain>
    </source>
</reference>
<evidence type="ECO:0000313" key="4">
    <source>
        <dbReference type="Proteomes" id="UP000034883"/>
    </source>
</evidence>
<accession>A0A0F6SF67</accession>
<dbReference type="InterPro" id="IPR050248">
    <property type="entry name" value="Polysacc_deacetylase_ArnD"/>
</dbReference>
<dbReference type="EMBL" id="CP011125">
    <property type="protein sequence ID" value="AKF06414.1"/>
    <property type="molecule type" value="Genomic_DNA"/>
</dbReference>
<name>A0A0F6SF67_9BACT</name>
<organism evidence="3 4">
    <name type="scientific">Sandaracinus amylolyticus</name>
    <dbReference type="NCBI Taxonomy" id="927083"/>
    <lineage>
        <taxon>Bacteria</taxon>
        <taxon>Pseudomonadati</taxon>
        <taxon>Myxococcota</taxon>
        <taxon>Polyangia</taxon>
        <taxon>Polyangiales</taxon>
        <taxon>Sandaracinaceae</taxon>
        <taxon>Sandaracinus</taxon>
    </lineage>
</organism>
<sequence length="345" mass="38275">MGRGLPIVGRVLLCASALAGGALLAHFTRPVAHPAVHAMVREDVTPPEPVDEPIDVAEIAPAPDEHDEPVQPLDGMGADLREGMVITGGTPHRMILFSFDDGPDHRYTPGLLDTLDALGIRAMFFLTARRFEGTTPRERLLADIARDIVARGHIVGSHTMDHVQLPLLSHEDLQEQVLGTERVFENVLGARPWLIRPPGGSRSPRIDAWLAERGYTQVLWNLGTGDFQVRTSDDVVRTFTRVLERRERENGERGGIVLLHDIHEWSVEALPRIVHELEDRNCALLEAGEELYDVVDDPRPFFTTRGEASASEEAPPAMPEPAWLEARQARLRADAEARCARLAMR</sequence>
<evidence type="ECO:0000256" key="1">
    <source>
        <dbReference type="SAM" id="SignalP"/>
    </source>
</evidence>
<dbReference type="Proteomes" id="UP000034883">
    <property type="component" value="Chromosome"/>
</dbReference>
<keyword evidence="1" id="KW-0732">Signal</keyword>
<dbReference type="Gene3D" id="3.20.20.370">
    <property type="entry name" value="Glycoside hydrolase/deacetylase"/>
    <property type="match status" value="1"/>
</dbReference>
<dbReference type="InterPro" id="IPR002509">
    <property type="entry name" value="NODB_dom"/>
</dbReference>
<dbReference type="GO" id="GO:0016810">
    <property type="term" value="F:hydrolase activity, acting on carbon-nitrogen (but not peptide) bonds"/>
    <property type="evidence" value="ECO:0007669"/>
    <property type="project" value="InterPro"/>
</dbReference>
<dbReference type="STRING" id="927083.DB32_003563"/>
<feature type="signal peptide" evidence="1">
    <location>
        <begin position="1"/>
        <end position="19"/>
    </location>
</feature>
<dbReference type="InterPro" id="IPR011330">
    <property type="entry name" value="Glyco_hydro/deAcase_b/a-brl"/>
</dbReference>
<dbReference type="Pfam" id="PF01522">
    <property type="entry name" value="Polysacc_deac_1"/>
    <property type="match status" value="1"/>
</dbReference>
<evidence type="ECO:0000313" key="3">
    <source>
        <dbReference type="EMBL" id="AKF06414.1"/>
    </source>
</evidence>
<dbReference type="SUPFAM" id="SSF88713">
    <property type="entry name" value="Glycoside hydrolase/deacetylase"/>
    <property type="match status" value="1"/>
</dbReference>
<protein>
    <submittedName>
        <fullName evidence="3">Polysaccharide deacetylase</fullName>
    </submittedName>
</protein>
<feature type="chain" id="PRO_5002509769" evidence="1">
    <location>
        <begin position="20"/>
        <end position="345"/>
    </location>
</feature>
<feature type="domain" description="NodB homology" evidence="2">
    <location>
        <begin position="93"/>
        <end position="285"/>
    </location>
</feature>
<dbReference type="PANTHER" id="PTHR10587">
    <property type="entry name" value="GLYCOSYL TRANSFERASE-RELATED"/>
    <property type="match status" value="1"/>
</dbReference>
<keyword evidence="4" id="KW-1185">Reference proteome</keyword>
<dbReference type="AlphaFoldDB" id="A0A0F6SF67"/>
<proteinExistence type="predicted"/>
<dbReference type="KEGG" id="samy:DB32_003563"/>